<dbReference type="NCBIfam" id="TIGR00377">
    <property type="entry name" value="ant_ant_sig"/>
    <property type="match status" value="1"/>
</dbReference>
<dbReference type="SUPFAM" id="SSF52091">
    <property type="entry name" value="SpoIIaa-like"/>
    <property type="match status" value="1"/>
</dbReference>
<dbReference type="RefSeq" id="WP_345414335.1">
    <property type="nucleotide sequence ID" value="NZ_BAABHO010000015.1"/>
</dbReference>
<sequence>MTELTIRTERTGGHAVVLVGGDLDYDSHGRLDDAVGAALDAAPEGRPSGLVLDLADVTYCDSCGLRVLLGAQRRASEIGATFALRGAHGQPARALRLTGLDQVFG</sequence>
<accession>A0ABP9B1Y6</accession>
<comment type="similarity">
    <text evidence="1 2">Belongs to the anti-sigma-factor antagonist family.</text>
</comment>
<name>A0ABP9B1Y6_9PSEU</name>
<evidence type="ECO:0000313" key="4">
    <source>
        <dbReference type="EMBL" id="GAA4788121.1"/>
    </source>
</evidence>
<dbReference type="PANTHER" id="PTHR33495:SF2">
    <property type="entry name" value="ANTI-SIGMA FACTOR ANTAGONIST TM_1081-RELATED"/>
    <property type="match status" value="1"/>
</dbReference>
<proteinExistence type="inferred from homology"/>
<dbReference type="Pfam" id="PF01740">
    <property type="entry name" value="STAS"/>
    <property type="match status" value="1"/>
</dbReference>
<evidence type="ECO:0000256" key="2">
    <source>
        <dbReference type="RuleBase" id="RU003749"/>
    </source>
</evidence>
<reference evidence="5" key="1">
    <citation type="journal article" date="2019" name="Int. J. Syst. Evol. Microbiol.">
        <title>The Global Catalogue of Microorganisms (GCM) 10K type strain sequencing project: providing services to taxonomists for standard genome sequencing and annotation.</title>
        <authorList>
            <consortium name="The Broad Institute Genomics Platform"/>
            <consortium name="The Broad Institute Genome Sequencing Center for Infectious Disease"/>
            <person name="Wu L."/>
            <person name="Ma J."/>
        </authorList>
    </citation>
    <scope>NUCLEOTIDE SEQUENCE [LARGE SCALE GENOMIC DNA]</scope>
    <source>
        <strain evidence="5">JCM 17979</strain>
    </source>
</reference>
<dbReference type="Proteomes" id="UP001500928">
    <property type="component" value="Unassembled WGS sequence"/>
</dbReference>
<dbReference type="PANTHER" id="PTHR33495">
    <property type="entry name" value="ANTI-SIGMA FACTOR ANTAGONIST TM_1081-RELATED-RELATED"/>
    <property type="match status" value="1"/>
</dbReference>
<evidence type="ECO:0000313" key="5">
    <source>
        <dbReference type="Proteomes" id="UP001500928"/>
    </source>
</evidence>
<keyword evidence="5" id="KW-1185">Reference proteome</keyword>
<dbReference type="InterPro" id="IPR036513">
    <property type="entry name" value="STAS_dom_sf"/>
</dbReference>
<dbReference type="InterPro" id="IPR002645">
    <property type="entry name" value="STAS_dom"/>
</dbReference>
<feature type="domain" description="STAS" evidence="3">
    <location>
        <begin position="4"/>
        <end position="105"/>
    </location>
</feature>
<dbReference type="PROSITE" id="PS50801">
    <property type="entry name" value="STAS"/>
    <property type="match status" value="1"/>
</dbReference>
<dbReference type="CDD" id="cd07043">
    <property type="entry name" value="STAS_anti-anti-sigma_factors"/>
    <property type="match status" value="1"/>
</dbReference>
<evidence type="ECO:0000259" key="3">
    <source>
        <dbReference type="PROSITE" id="PS50801"/>
    </source>
</evidence>
<dbReference type="Gene3D" id="3.30.750.24">
    <property type="entry name" value="STAS domain"/>
    <property type="match status" value="1"/>
</dbReference>
<gene>
    <name evidence="4" type="ORF">GCM10023200_23100</name>
</gene>
<evidence type="ECO:0000256" key="1">
    <source>
        <dbReference type="ARBA" id="ARBA00009013"/>
    </source>
</evidence>
<dbReference type="EMBL" id="BAABHO010000015">
    <property type="protein sequence ID" value="GAA4788121.1"/>
    <property type="molecule type" value="Genomic_DNA"/>
</dbReference>
<comment type="caution">
    <text evidence="4">The sequence shown here is derived from an EMBL/GenBank/DDBJ whole genome shotgun (WGS) entry which is preliminary data.</text>
</comment>
<protein>
    <recommendedName>
        <fullName evidence="2">Anti-sigma factor antagonist</fullName>
    </recommendedName>
</protein>
<organism evidence="4 5">
    <name type="scientific">Actinomycetospora chlora</name>
    <dbReference type="NCBI Taxonomy" id="663608"/>
    <lineage>
        <taxon>Bacteria</taxon>
        <taxon>Bacillati</taxon>
        <taxon>Actinomycetota</taxon>
        <taxon>Actinomycetes</taxon>
        <taxon>Pseudonocardiales</taxon>
        <taxon>Pseudonocardiaceae</taxon>
        <taxon>Actinomycetospora</taxon>
    </lineage>
</organism>
<dbReference type="InterPro" id="IPR003658">
    <property type="entry name" value="Anti-sigma_ant"/>
</dbReference>